<feature type="domain" description="Carrier" evidence="4">
    <location>
        <begin position="2038"/>
        <end position="2115"/>
    </location>
</feature>
<feature type="domain" description="Carrier" evidence="4">
    <location>
        <begin position="1010"/>
        <end position="1084"/>
    </location>
</feature>
<dbReference type="SUPFAM" id="SSF52777">
    <property type="entry name" value="CoA-dependent acyltransferases"/>
    <property type="match status" value="4"/>
</dbReference>
<dbReference type="Proteomes" id="UP000619238">
    <property type="component" value="Unassembled WGS sequence"/>
</dbReference>
<dbReference type="SMART" id="SM00823">
    <property type="entry name" value="PKS_PP"/>
    <property type="match status" value="2"/>
</dbReference>
<dbReference type="InterPro" id="IPR045851">
    <property type="entry name" value="AMP-bd_C_sf"/>
</dbReference>
<dbReference type="InterPro" id="IPR009081">
    <property type="entry name" value="PP-bd_ACP"/>
</dbReference>
<dbReference type="RefSeq" id="WP_187563904.1">
    <property type="nucleotide sequence ID" value="NZ_JACGWS010000014.1"/>
</dbReference>
<dbReference type="CDD" id="cd05930">
    <property type="entry name" value="A_NRPS"/>
    <property type="match status" value="1"/>
</dbReference>
<comment type="caution">
    <text evidence="5">The sequence shown here is derived from an EMBL/GenBank/DDBJ whole genome shotgun (WGS) entry which is preliminary data.</text>
</comment>
<evidence type="ECO:0000256" key="1">
    <source>
        <dbReference type="ARBA" id="ARBA00001957"/>
    </source>
</evidence>
<dbReference type="Pfam" id="PF00501">
    <property type="entry name" value="AMP-binding"/>
    <property type="match status" value="2"/>
</dbReference>
<evidence type="ECO:0000259" key="4">
    <source>
        <dbReference type="PROSITE" id="PS50075"/>
    </source>
</evidence>
<dbReference type="InterPro" id="IPR010071">
    <property type="entry name" value="AA_adenyl_dom"/>
</dbReference>
<organism evidence="5 6">
    <name type="scientific">Kordia aestuariivivens</name>
    <dbReference type="NCBI Taxonomy" id="2759037"/>
    <lineage>
        <taxon>Bacteria</taxon>
        <taxon>Pseudomonadati</taxon>
        <taxon>Bacteroidota</taxon>
        <taxon>Flavobacteriia</taxon>
        <taxon>Flavobacteriales</taxon>
        <taxon>Flavobacteriaceae</taxon>
        <taxon>Kordia</taxon>
    </lineage>
</organism>
<keyword evidence="3" id="KW-0597">Phosphoprotein</keyword>
<dbReference type="NCBIfam" id="NF003417">
    <property type="entry name" value="PRK04813.1"/>
    <property type="match status" value="2"/>
</dbReference>
<dbReference type="InterPro" id="IPR020806">
    <property type="entry name" value="PKS_PP-bd"/>
</dbReference>
<dbReference type="InterPro" id="IPR023213">
    <property type="entry name" value="CAT-like_dom_sf"/>
</dbReference>
<dbReference type="PANTHER" id="PTHR45527">
    <property type="entry name" value="NONRIBOSOMAL PEPTIDE SYNTHETASE"/>
    <property type="match status" value="1"/>
</dbReference>
<dbReference type="InterPro" id="IPR044894">
    <property type="entry name" value="TubC_N_sf"/>
</dbReference>
<gene>
    <name evidence="5" type="ORF">H2O64_19480</name>
</gene>
<name>A0ABR7QE90_9FLAO</name>
<sequence length="2134" mass="243788">MKKEFLQKLLSLGVQFEIINNNLKVNAPKGVLTNELLEEIKKNKAYLTNLITSSESIPKTKIKKGYNLTPTQYFMWFTHEHLGGNKAYNIVASLKLKGNLNKQLLEKAFQKVIERHEILRTAFKENNKGKVRQSILNKDSLKFKLEVVKSQNLSKKEVHAQIKERYDEAFSLKKDLLIKASLFSLEEKEHILLFVLHHIIGDGWSLEILTKEVMLVYNSLIQNKEIKLAELPIQYKDYGEWLTKKLKSSSYDKKLKYWKEQFKIPPPVLELTAQKRPAIKTYNGRVYYHEFSEDFSHQLKAFSKAHHTTLFMILLGGLNGIFSKYTGQTDITLGTTVAGREHQDLENQIGLYSNALPVRTQFNKENTFINFIQIQKQTLLNAYENKEYPFTKLVSHLSIPKDLSRAPLFDIMVLLQNHKDLGISDLDGVNDVEVSEYNEIERGVSQLDLSFSFVEKKEGISLNVEYNTDIYQETFIQNMLGHFETFLTAGFENPNAQIKNLSIITPQEKSSVLTKFNQPNTNYDPGCTILSIIELEARKNPNQNALIDQNEHITYKMLEAHSNALAALLEDQFKIAKGDFIIIELESSVWTIITIIAVLKLGAVYVPIDPNYPKVRKEYIKKDCKSKLTIDTNKLEKIKAQLHEYSTKPINKISSKDLAYVIYTSGTTGKPKGVQITHESFVDYALTFKSYFQLTPDDKVLQQASISFDTSIEEIFPILISGGTLAIHKDKLNLDTLIQLCEDHEITLLSTNPYVLQYLNQVYKQYNLKIRLLISGGDVLLSHYIDNLLKEMPIYNTYGPTESTVCATYHKITALEDNISIGKPIANRHVIIVDPDSTELTPIGIVGELCISGKGLSIGYLNHPKLTKEKFVENPHNPHTVMYRTGDLGYWKPNGEIVFLRRKDTQVKIRGYRIELDEITSVIQTKTAIKNAVVLSKELAEEKILVAYLEGRNIKIDDLKSILQEHLPNYMIPDFFVEVETIPLTVNGKINKKALLSIENLSTKRREYITPKNKLEFQIVKILEKILRIEQIGVTDSFFELGGHSLKALRLINELKNTGYSLKVKDIFMYPTIREMAKKIVPISNKKIKLAPQQEQYPVTSTQQRIWVLSQFEGSSKAYNISNVLALKGTLNISLLQKSIDLLIDRHESLRTFFKADESGMLNQYILQNKQAKCSIKVHQIATQNDIPKLIDKHINHVFNLTEAPLLKVEIITISEEHSLLLFNLHHIIGDGWSMELVSREVITLYNQLNQGSSEKLPSLPIQYKDFAYWKNSKSQQEKLVKSKEYWLQHLSGDVPILEFLTPKTRPKIKTYNGSQYKHLFSKDFTANLKKTTEQNNATLFMGLMAGLNGLLYRYSNQSDIILGTPISEREHSGLENQIGLYLNTLAIRTQFEPADTYESLLKKQKQVLLKSYAHQSYPFNDLVEQLNLKRNVTRSPLFDIMVVFHNQTDLFKESPHLHNIEVTPYGGLQKTTSQFDLTFSFVQKENNLIVEISYNTDIYTLDFVEKMAVHLEYFISRGIENPLDTISKIEYLSPKEKDKLVNKNNTTLANYSNNTTILNLIETQIKKSPEAVAILNKEKSITYNTLHNTYTNLAYYLLKKYAINPGDFVGIKLKRDEKLVSTIIAILKLGAVYVPIDMNYPQERIAYIEKDSACKIVITEELLQDFEKSNGDEFEGELPEIILNPDDLAYLIYTSGSTGKPKGVMITHANAVAFLNWSIREFSKTDFDVLYAATSHSFDLSIFEMFHPLCIGKKMRILTNSLSIVDYLEKDTKILINSVPSAIQNLLQRNVSLKNIKAINLAGEPLSTVLSNALQKYPVELRNLYGPSETTTYSSCYKIDKRHEQTIPIGQPIANTKIYILSNDLSLQGESIVGELYISGAGLSKGYLNKPKLTRKKFIPNPYMPNTKMYKTGDLAYWMPDGNIGFVGREDTQIKLRGYRIELGEIEKAVLKEKNVKAATVLLKEELDEKHIVAYIQGDNLKLQDIRANLHQKLPNYMIPTYYHILDKMPLTPNGKIDKKALLSVKDEAIKNTKYVAPKNDIEKNLIEVWAKNLKIEADTLGIEDNFFELGGNSLQAVILINNINKTYNTKLSITDLFEALTIKEVAELLNFSIHHTEETAIVEQHEKDELIL</sequence>
<dbReference type="SUPFAM" id="SSF56801">
    <property type="entry name" value="Acetyl-CoA synthetase-like"/>
    <property type="match status" value="2"/>
</dbReference>
<dbReference type="Gene3D" id="1.10.10.1830">
    <property type="entry name" value="Non-ribosomal peptide synthase, adenylation domain"/>
    <property type="match status" value="1"/>
</dbReference>
<dbReference type="InterPro" id="IPR036736">
    <property type="entry name" value="ACP-like_sf"/>
</dbReference>
<dbReference type="Gene3D" id="1.10.1200.10">
    <property type="entry name" value="ACP-like"/>
    <property type="match status" value="2"/>
</dbReference>
<dbReference type="Pfam" id="PF00668">
    <property type="entry name" value="Condensation"/>
    <property type="match status" value="2"/>
</dbReference>
<dbReference type="InterPro" id="IPR000873">
    <property type="entry name" value="AMP-dep_synth/lig_dom"/>
</dbReference>
<dbReference type="PROSITE" id="PS00012">
    <property type="entry name" value="PHOSPHOPANTETHEINE"/>
    <property type="match status" value="1"/>
</dbReference>
<dbReference type="PROSITE" id="PS00455">
    <property type="entry name" value="AMP_BINDING"/>
    <property type="match status" value="2"/>
</dbReference>
<dbReference type="InterPro" id="IPR020459">
    <property type="entry name" value="AMP-binding"/>
</dbReference>
<dbReference type="InterPro" id="IPR020845">
    <property type="entry name" value="AMP-binding_CS"/>
</dbReference>
<dbReference type="Pfam" id="PF00550">
    <property type="entry name" value="PP-binding"/>
    <property type="match status" value="2"/>
</dbReference>
<dbReference type="Gene3D" id="2.30.38.10">
    <property type="entry name" value="Luciferase, Domain 3"/>
    <property type="match status" value="2"/>
</dbReference>
<dbReference type="InterPro" id="IPR001242">
    <property type="entry name" value="Condensation_dom"/>
</dbReference>
<proteinExistence type="predicted"/>
<evidence type="ECO:0000256" key="3">
    <source>
        <dbReference type="ARBA" id="ARBA00022553"/>
    </source>
</evidence>
<dbReference type="CDD" id="cd19531">
    <property type="entry name" value="LCL_NRPS-like"/>
    <property type="match status" value="2"/>
</dbReference>
<dbReference type="Gene3D" id="3.30.300.30">
    <property type="match status" value="2"/>
</dbReference>
<dbReference type="EMBL" id="JACGWS010000014">
    <property type="protein sequence ID" value="MBC8756864.1"/>
    <property type="molecule type" value="Genomic_DNA"/>
</dbReference>
<comment type="cofactor">
    <cofactor evidence="1">
        <name>pantetheine 4'-phosphate</name>
        <dbReference type="ChEBI" id="CHEBI:47942"/>
    </cofactor>
</comment>
<keyword evidence="2" id="KW-0596">Phosphopantetheine</keyword>
<dbReference type="InterPro" id="IPR006162">
    <property type="entry name" value="Ppantetheine_attach_site"/>
</dbReference>
<dbReference type="Pfam" id="PF18563">
    <property type="entry name" value="TubC_N"/>
    <property type="match status" value="1"/>
</dbReference>
<dbReference type="SUPFAM" id="SSF47336">
    <property type="entry name" value="ACP-like"/>
    <property type="match status" value="2"/>
</dbReference>
<dbReference type="PANTHER" id="PTHR45527:SF1">
    <property type="entry name" value="FATTY ACID SYNTHASE"/>
    <property type="match status" value="1"/>
</dbReference>
<dbReference type="InterPro" id="IPR041464">
    <property type="entry name" value="TubC_N"/>
</dbReference>
<evidence type="ECO:0000313" key="6">
    <source>
        <dbReference type="Proteomes" id="UP000619238"/>
    </source>
</evidence>
<reference evidence="5 6" key="1">
    <citation type="submission" date="2020-07" db="EMBL/GenBank/DDBJ databases">
        <title>Description of Kordia aestuariivivens sp. nov., isolated from a tidal flat.</title>
        <authorList>
            <person name="Park S."/>
            <person name="Yoon J.-H."/>
        </authorList>
    </citation>
    <scope>NUCLEOTIDE SEQUENCE [LARGE SCALE GENOMIC DNA]</scope>
    <source>
        <strain evidence="5 6">YSTF-M3</strain>
    </source>
</reference>
<dbReference type="Gene3D" id="3.30.559.10">
    <property type="entry name" value="Chloramphenicol acetyltransferase-like domain"/>
    <property type="match status" value="2"/>
</dbReference>
<evidence type="ECO:0000313" key="5">
    <source>
        <dbReference type="EMBL" id="MBC8756864.1"/>
    </source>
</evidence>
<dbReference type="PROSITE" id="PS50075">
    <property type="entry name" value="CARRIER"/>
    <property type="match status" value="2"/>
</dbReference>
<accession>A0ABR7QE90</accession>
<keyword evidence="6" id="KW-1185">Reference proteome</keyword>
<dbReference type="Gene3D" id="3.40.50.980">
    <property type="match status" value="4"/>
</dbReference>
<dbReference type="Gene3D" id="3.30.559.30">
    <property type="entry name" value="Nonribosomal peptide synthetase, condensation domain"/>
    <property type="match status" value="2"/>
</dbReference>
<evidence type="ECO:0000256" key="2">
    <source>
        <dbReference type="ARBA" id="ARBA00022450"/>
    </source>
</evidence>
<dbReference type="NCBIfam" id="TIGR01733">
    <property type="entry name" value="AA-adenyl-dom"/>
    <property type="match status" value="2"/>
</dbReference>
<dbReference type="PRINTS" id="PR00154">
    <property type="entry name" value="AMPBINDING"/>
</dbReference>
<protein>
    <submittedName>
        <fullName evidence="5">Amino acid adenylation domain-containing protein</fullName>
    </submittedName>
</protein>